<reference evidence="1" key="2">
    <citation type="submission" date="2020-09" db="EMBL/GenBank/DDBJ databases">
        <authorList>
            <person name="Sun Q."/>
            <person name="Ohkuma M."/>
        </authorList>
    </citation>
    <scope>NUCLEOTIDE SEQUENCE</scope>
    <source>
        <strain evidence="1">JCM 3276</strain>
    </source>
</reference>
<dbReference type="Proteomes" id="UP000660680">
    <property type="component" value="Unassembled WGS sequence"/>
</dbReference>
<comment type="caution">
    <text evidence="1">The sequence shown here is derived from an EMBL/GenBank/DDBJ whole genome shotgun (WGS) entry which is preliminary data.</text>
</comment>
<evidence type="ECO:0000313" key="2">
    <source>
        <dbReference type="Proteomes" id="UP000660680"/>
    </source>
</evidence>
<evidence type="ECO:0000313" key="1">
    <source>
        <dbReference type="EMBL" id="GGS15048.1"/>
    </source>
</evidence>
<keyword evidence="2" id="KW-1185">Reference proteome</keyword>
<reference evidence="1" key="1">
    <citation type="journal article" date="2014" name="Int. J. Syst. Evol. Microbiol.">
        <title>Complete genome sequence of Corynebacterium casei LMG S-19264T (=DSM 44701T), isolated from a smear-ripened cheese.</title>
        <authorList>
            <consortium name="US DOE Joint Genome Institute (JGI-PGF)"/>
            <person name="Walter F."/>
            <person name="Albersmeier A."/>
            <person name="Kalinowski J."/>
            <person name="Ruckert C."/>
        </authorList>
    </citation>
    <scope>NUCLEOTIDE SEQUENCE</scope>
    <source>
        <strain evidence="1">JCM 3276</strain>
    </source>
</reference>
<organism evidence="1 2">
    <name type="scientific">Actinokineospora fastidiosa</name>
    <dbReference type="NCBI Taxonomy" id="1816"/>
    <lineage>
        <taxon>Bacteria</taxon>
        <taxon>Bacillati</taxon>
        <taxon>Actinomycetota</taxon>
        <taxon>Actinomycetes</taxon>
        <taxon>Pseudonocardiales</taxon>
        <taxon>Pseudonocardiaceae</taxon>
        <taxon>Actinokineospora</taxon>
    </lineage>
</organism>
<name>A0A918G2S1_9PSEU</name>
<dbReference type="AlphaFoldDB" id="A0A918G2S1"/>
<protein>
    <submittedName>
        <fullName evidence="1">Uncharacterized protein</fullName>
    </submittedName>
</protein>
<accession>A0A918G2S1</accession>
<dbReference type="EMBL" id="BMRB01000001">
    <property type="protein sequence ID" value="GGS15048.1"/>
    <property type="molecule type" value="Genomic_DNA"/>
</dbReference>
<gene>
    <name evidence="1" type="ORF">GCM10010171_03720</name>
</gene>
<sequence>MTVQTPEMRAKATALVESLADRLPPDRLARYRQFAFVGEWGELADNLAAGLVNRRIPVTAAEKEALREVLYSFELPYPGHRFIERRDEILAALTMAG</sequence>
<proteinExistence type="predicted"/>